<evidence type="ECO:0000313" key="2">
    <source>
        <dbReference type="EMBL" id="KAL3800573.1"/>
    </source>
</evidence>
<dbReference type="Proteomes" id="UP001530400">
    <property type="component" value="Unassembled WGS sequence"/>
</dbReference>
<reference evidence="2 3" key="1">
    <citation type="submission" date="2024-10" db="EMBL/GenBank/DDBJ databases">
        <title>Updated reference genomes for cyclostephanoid diatoms.</title>
        <authorList>
            <person name="Roberts W.R."/>
            <person name="Alverson A.J."/>
        </authorList>
    </citation>
    <scope>NUCLEOTIDE SEQUENCE [LARGE SCALE GENOMIC DNA]</scope>
    <source>
        <strain evidence="2 3">AJA010-31</strain>
    </source>
</reference>
<dbReference type="AlphaFoldDB" id="A0ABD3QJB5"/>
<accession>A0ABD3QJB5</accession>
<keyword evidence="3" id="KW-1185">Reference proteome</keyword>
<sequence>MSLATTGGGAGLSGAGLSTAAMAHNTAPALLQQPQYQQQAHTHIPTGGGPSGLPVTNVALGADLLDKNQKMLSGKGVRGAARMPIVAVDLWGEGEGVVSYFPPVKDEDDEGNDEMSGMMRTLAKMKEGVKARSISTSSTDGNITFGVNEKSYKAVKKYLTKGEGHGLVLSDAITDAKDGEVLTLPHPHLLMGARNLSDLSPAAKSVYKDILPKSNGSSLAIDVNTSSPLSLTTIALDGNSEPKGDDFDRVVFQMRLNPKKKVMTILPEEAVGLLIAQCRKSVQEAYCKEDPESELNPADNEEEEEGYMDYPPAFAIPGWATMDSTLEALIDAAKGACGPSLHQRSIAACVGALLPPPVATSSGGGKQPFPSSNLNKLLTETMQRKDAEASKEAAKEAALNKTDPVEPDPFVPLVILAGVTANGIELTAVQISKPQGPDKELHCPFGNISVISSVCHSHADPLSLVDKTLDELRAQVGVMIPESEEPTAIVSYGSIGSQVKLAAKIKSILQQYGKDGQGNDDWDGWDQDIPIVSTKEDCVSMGLAVLAASVHGRVHLVVSVKGTDGKNRSKAKLAVSVQDVATSAVAVSFNYFGGDNSKWTEPKVIFDFDRRVPAGPYQIDFTAAECAAHVKHCTKNKSDCCINDEQALIEQTHNMEGFGGIPDREAAALQLRFRVYQKTERNGDWIRCGDDMSPLSMQHSQKEEDELVACESAVMELSLNPVGLITNSLITNGETIVQANKSALNSKLLRWAGIMGSIAFIGGFLIKSYVEEKIFERDTQRVMAFYKHAAPNSFHDGDERQARYLVWKYKGKKDALWRRLEAKYGQPVRHAWEWDDEEEEEKKEDKQEEADDLDVEGEDQNNGEEL</sequence>
<evidence type="ECO:0000313" key="3">
    <source>
        <dbReference type="Proteomes" id="UP001530400"/>
    </source>
</evidence>
<feature type="compositionally biased region" description="Acidic residues" evidence="1">
    <location>
        <begin position="834"/>
        <end position="866"/>
    </location>
</feature>
<evidence type="ECO:0000256" key="1">
    <source>
        <dbReference type="SAM" id="MobiDB-lite"/>
    </source>
</evidence>
<feature type="compositionally biased region" description="Basic and acidic residues" evidence="1">
    <location>
        <begin position="383"/>
        <end position="395"/>
    </location>
</feature>
<gene>
    <name evidence="2" type="ORF">ACHAWO_009817</name>
</gene>
<dbReference type="EMBL" id="JALLPJ020000156">
    <property type="protein sequence ID" value="KAL3800573.1"/>
    <property type="molecule type" value="Genomic_DNA"/>
</dbReference>
<evidence type="ECO:0008006" key="4">
    <source>
        <dbReference type="Google" id="ProtNLM"/>
    </source>
</evidence>
<comment type="caution">
    <text evidence="2">The sequence shown here is derived from an EMBL/GenBank/DDBJ whole genome shotgun (WGS) entry which is preliminary data.</text>
</comment>
<feature type="region of interest" description="Disordered" evidence="1">
    <location>
        <begin position="383"/>
        <end position="403"/>
    </location>
</feature>
<protein>
    <recommendedName>
        <fullName evidence="4">Transmembrane protein</fullName>
    </recommendedName>
</protein>
<feature type="region of interest" description="Disordered" evidence="1">
    <location>
        <begin position="831"/>
        <end position="866"/>
    </location>
</feature>
<organism evidence="2 3">
    <name type="scientific">Cyclotella atomus</name>
    <dbReference type="NCBI Taxonomy" id="382360"/>
    <lineage>
        <taxon>Eukaryota</taxon>
        <taxon>Sar</taxon>
        <taxon>Stramenopiles</taxon>
        <taxon>Ochrophyta</taxon>
        <taxon>Bacillariophyta</taxon>
        <taxon>Coscinodiscophyceae</taxon>
        <taxon>Thalassiosirophycidae</taxon>
        <taxon>Stephanodiscales</taxon>
        <taxon>Stephanodiscaceae</taxon>
        <taxon>Cyclotella</taxon>
    </lineage>
</organism>
<name>A0ABD3QJB5_9STRA</name>
<proteinExistence type="predicted"/>